<evidence type="ECO:0000256" key="1">
    <source>
        <dbReference type="SAM" id="MobiDB-lite"/>
    </source>
</evidence>
<feature type="region of interest" description="Disordered" evidence="1">
    <location>
        <begin position="737"/>
        <end position="761"/>
    </location>
</feature>
<proteinExistence type="predicted"/>
<evidence type="ECO:0000259" key="2">
    <source>
        <dbReference type="Pfam" id="PF11817"/>
    </source>
</evidence>
<feature type="compositionally biased region" description="Low complexity" evidence="1">
    <location>
        <begin position="41"/>
        <end position="58"/>
    </location>
</feature>
<organism evidence="3 4">
    <name type="scientific">Testicularia cyperi</name>
    <dbReference type="NCBI Taxonomy" id="1882483"/>
    <lineage>
        <taxon>Eukaryota</taxon>
        <taxon>Fungi</taxon>
        <taxon>Dikarya</taxon>
        <taxon>Basidiomycota</taxon>
        <taxon>Ustilaginomycotina</taxon>
        <taxon>Ustilaginomycetes</taxon>
        <taxon>Ustilaginales</taxon>
        <taxon>Anthracoideaceae</taxon>
        <taxon>Testicularia</taxon>
    </lineage>
</organism>
<dbReference type="InterPro" id="IPR021773">
    <property type="entry name" value="TPC11"/>
</dbReference>
<dbReference type="OrthoDB" id="6278596at2759"/>
<reference evidence="3 4" key="1">
    <citation type="journal article" date="2018" name="Mol. Biol. Evol.">
        <title>Broad Genomic Sampling Reveals a Smut Pathogenic Ancestry of the Fungal Clade Ustilaginomycotina.</title>
        <authorList>
            <person name="Kijpornyongpan T."/>
            <person name="Mondo S.J."/>
            <person name="Barry K."/>
            <person name="Sandor L."/>
            <person name="Lee J."/>
            <person name="Lipzen A."/>
            <person name="Pangilinan J."/>
            <person name="LaButti K."/>
            <person name="Hainaut M."/>
            <person name="Henrissat B."/>
            <person name="Grigoriev I.V."/>
            <person name="Spatafora J.W."/>
            <person name="Aime M.C."/>
        </authorList>
    </citation>
    <scope>NUCLEOTIDE SEQUENCE [LARGE SCALE GENOMIC DNA]</scope>
    <source>
        <strain evidence="3 4">MCA 3645</strain>
    </source>
</reference>
<feature type="domain" description="Trafficking protein particle complex subunit 11" evidence="2">
    <location>
        <begin position="419"/>
        <end position="713"/>
    </location>
</feature>
<sequence length="1355" mass="145197">MNSYPAELLNHHFACMVVAGLTPPTSSAPTPTPKQPPPAAPATSEVTATTDAATTTDHPTALYPDLCKSLHDILASRGKASTFWDPARGRAAVFHTAFADLNARLPPHKTRPSARHVASSLSGVDQTKTPAAAVPSDVSTAAFASLPPRSPLSPLHPNSPLFPDGIIAPIWVRKHRELVPAVFVAFYCLPAAAAATPAALLRHADEALIQAIADRRRSLAERGIKLTVVLLTDRERLDDPQLEARLSFIRRSSALDSRASLFVLTPVSRQELGEFVTSLHGALFEAAVDYYREHARRVKRKRSRYPPPASTTGAVASAIASLHSSGQRSSHNNNNNNDDSTTSAGSSSAETRTVPPPALTWLSREGWIVRSEYKLAVFAELQGDNTEALLRYREAYELLCISPTCLLGSTRLLPPRTKRWAEAKVLADTLCIKICKHLLYGDDGEAAARFFRRHLTRFTELSTGWGIGSTTFEYWSWLGKQYRVFAELVEQATRSVAGAVIAPFALPVHAPPLPSRLLHPDAKPPAVPQLVVDPRGAVVPPPGMLTPNQNATASSVSPATVLQGAAAYFYLSALCVCERRARAREQSALIESRSDSSSVHIPDTPPTTLTPLAREQKADYPSMIVEHLTLAYDSAKRARSLPRSSLMIAAHIATTYFEAAQYPMALRFLERITRSYARDDAVDIRKALVRITAECAVRTADVPAAVRAFVEAVDLGMLGHHEGEVARSLVRFLSQSQSQSQSGDGRTPQPAQAGNDSASNTATTQHGLLTVQPIFIIPTVECGDKVAFQVQIRNTSVFDLAFLKLGGISVVLRTAERVRQVDLVVAQSGDASTGRETSVPTSSASSSADDDGDHGNEKPAVQLIDVGTIAVDAREGDTDANAQQGSNGIPVPVSLGWDPDARCHWALASGRMIPLDSTTRKCAATTTFKARSYHVSISAAAVKTAYMDEKVGITLTIENGETDKRLFCVIDATLQPTYEGRNDRLSRATRASVSDGGREEPLQSLRDWEIGVLEPQSKKSVTLELTARDKKGTRTVDFSLRASPADDSQAGGQGESVMGSVSLSIEAAFEATFTIESDQLPAVGDQVIGRPSLFEPDAEPAPRHNNAGKAQPALGLGLGLGLVLHSDLAMVGSRPIRITAINLVGSTGEQLATITDAESEEEDAADYLGQWELGDRFSLRHGSAAPVKHVEIVWMASDSTLSPALSSGSVSAAVEAEGNPETAAAVPSGLMAKLTYPTRVTLMAPFDLHVTLSHSFESAQEAVVSLDSSDHFTVAGTRKLSLPFLVAGCSRRVHLARLVPMHIGSQMLPNLTIRWTDASGIVNTASTTQPQPDSPVFFQGPDAAAIPRVLVVPPI</sequence>
<dbReference type="PANTHER" id="PTHR14374:SF0">
    <property type="entry name" value="TRAFFICKING PROTEIN PARTICLE COMPLEX SUBUNIT 11"/>
    <property type="match status" value="1"/>
</dbReference>
<feature type="compositionally biased region" description="Polar residues" evidence="1">
    <location>
        <begin position="749"/>
        <end position="761"/>
    </location>
</feature>
<evidence type="ECO:0000313" key="4">
    <source>
        <dbReference type="Proteomes" id="UP000246740"/>
    </source>
</evidence>
<dbReference type="STRING" id="1882483.A0A317XJL6"/>
<feature type="region of interest" description="Disordered" evidence="1">
    <location>
        <begin position="321"/>
        <end position="355"/>
    </location>
</feature>
<dbReference type="InParanoid" id="A0A317XJL6"/>
<feature type="compositionally biased region" description="Low complexity" evidence="1">
    <location>
        <begin position="323"/>
        <end position="349"/>
    </location>
</feature>
<keyword evidence="4" id="KW-1185">Reference proteome</keyword>
<evidence type="ECO:0000313" key="3">
    <source>
        <dbReference type="EMBL" id="PWY98037.1"/>
    </source>
</evidence>
<feature type="compositionally biased region" description="Pro residues" evidence="1">
    <location>
        <begin position="30"/>
        <end position="40"/>
    </location>
</feature>
<dbReference type="Pfam" id="PF11817">
    <property type="entry name" value="Foie-gras_1"/>
    <property type="match status" value="1"/>
</dbReference>
<protein>
    <recommendedName>
        <fullName evidence="2">Trafficking protein particle complex subunit 11 domain-containing protein</fullName>
    </recommendedName>
</protein>
<accession>A0A317XJL6</accession>
<feature type="compositionally biased region" description="Polar residues" evidence="1">
    <location>
        <begin position="829"/>
        <end position="841"/>
    </location>
</feature>
<dbReference type="Proteomes" id="UP000246740">
    <property type="component" value="Unassembled WGS sequence"/>
</dbReference>
<name>A0A317XJL6_9BASI</name>
<feature type="region of interest" description="Disordered" evidence="1">
    <location>
        <begin position="25"/>
        <end position="58"/>
    </location>
</feature>
<dbReference type="EMBL" id="KZ819200">
    <property type="protein sequence ID" value="PWY98037.1"/>
    <property type="molecule type" value="Genomic_DNA"/>
</dbReference>
<dbReference type="PANTHER" id="PTHR14374">
    <property type="entry name" value="FOIE GRAS"/>
    <property type="match status" value="1"/>
</dbReference>
<gene>
    <name evidence="3" type="ORF">BCV70DRAFT_165767</name>
</gene>
<feature type="region of interest" description="Disordered" evidence="1">
    <location>
        <begin position="829"/>
        <end position="859"/>
    </location>
</feature>